<dbReference type="EMBL" id="CP130318">
    <property type="protein sequence ID" value="WNQ12233.1"/>
    <property type="molecule type" value="Genomic_DNA"/>
</dbReference>
<gene>
    <name evidence="6" type="ORF">MJA45_04060</name>
</gene>
<dbReference type="GO" id="GO:0003700">
    <property type="term" value="F:DNA-binding transcription factor activity"/>
    <property type="evidence" value="ECO:0007669"/>
    <property type="project" value="InterPro"/>
</dbReference>
<dbReference type="SMART" id="SM00342">
    <property type="entry name" value="HTH_ARAC"/>
    <property type="match status" value="1"/>
</dbReference>
<evidence type="ECO:0000259" key="5">
    <source>
        <dbReference type="PROSITE" id="PS01124"/>
    </source>
</evidence>
<keyword evidence="3" id="KW-0804">Transcription</keyword>
<keyword evidence="4" id="KW-1133">Transmembrane helix</keyword>
<dbReference type="SUPFAM" id="SSF46689">
    <property type="entry name" value="Homeodomain-like"/>
    <property type="match status" value="2"/>
</dbReference>
<sequence length="783" mass="88999">MRVWRWLRGKGRQGSYFRKSLVLILCIASIPTALIGAGSYLLATKQIEKEMHRSNQARLAKAMERIDEDLSQLELAAAQWSLDPLFNETIRDTNFRQDFQKTQTLYSALSLMKNPYPYLSEIQLYIDQSQPVVIMEDKGIIPVSGEAGERYRSMMEAVEGAFWVERMPLPMEKRQEIAFVQRLGYGQNAYGLLFLYLDVDRVARAVNEFFNGTNGASFLLGEKGEFLVYGGAASGAPPTAFEEGLQAAVADRGRAADVFTYHWGGETYSVSYGAFKGLGTTWTYVAAISLSQLTEPVLAMSRLSLGISALGLFVAMLLAWIGSQRLYRPIRQLVGRLQDHRQPANVPGDEMAFIEMQWDRMTSQSKVLQEELAKSQPLLRYGFLLQFVQGHYQSMKEEEIRDRLEAFGLGTDHRGFVLMHVQLYDLRNPENRFTEGDDPLVTFAATNILEELLQGREGESAVLNMQDKSIRVLLTYDLEGSREKVKTELFRIAEQWIDVLGKLLKMQVIVAVSQPTLQAKDIPPLFAELRQVVRYRDLQREGQIIDMEDVVPEKKERSDYPFELEAAILEAVKLGIREEAATRTAEFVEALVHRSGKEYAVQQGIVQLFGGIQHVIMEAGVPSQGAYDGVDKLEQLLQLKEPAKMVEFLEKAILTPYMDELEKDQLRHRKQLVDRATDYLQSNFTNEVSLETCAEQLGVSKFTLSRAFKQTVGINFIDYVTRLRVEKSKEMLRGTDWKVSDIAERIGYQPSHFIRLFKKFEGMTPGQYRDNVPMLRPEEPGGE</sequence>
<keyword evidence="1" id="KW-0805">Transcription regulation</keyword>
<evidence type="ECO:0000256" key="3">
    <source>
        <dbReference type="ARBA" id="ARBA00023163"/>
    </source>
</evidence>
<feature type="transmembrane region" description="Helical" evidence="4">
    <location>
        <begin position="21"/>
        <end position="43"/>
    </location>
</feature>
<reference evidence="6 7" key="1">
    <citation type="submission" date="2022-02" db="EMBL/GenBank/DDBJ databases">
        <title>Paenibacillus sp. MBLB1776 Whole Genome Shotgun Sequencing.</title>
        <authorList>
            <person name="Hwang C.Y."/>
            <person name="Cho E.-S."/>
            <person name="Seo M.-J."/>
        </authorList>
    </citation>
    <scope>NUCLEOTIDE SEQUENCE [LARGE SCALE GENOMIC DNA]</scope>
    <source>
        <strain evidence="6 7">MBLB1776</strain>
    </source>
</reference>
<evidence type="ECO:0000313" key="6">
    <source>
        <dbReference type="EMBL" id="WNQ12233.1"/>
    </source>
</evidence>
<dbReference type="RefSeq" id="WP_315606011.1">
    <property type="nucleotide sequence ID" value="NZ_CP130318.1"/>
</dbReference>
<dbReference type="AlphaFoldDB" id="A0AA96LFE8"/>
<dbReference type="PROSITE" id="PS00041">
    <property type="entry name" value="HTH_ARAC_FAMILY_1"/>
    <property type="match status" value="1"/>
</dbReference>
<keyword evidence="4" id="KW-0472">Membrane</keyword>
<dbReference type="PANTHER" id="PTHR43280">
    <property type="entry name" value="ARAC-FAMILY TRANSCRIPTIONAL REGULATOR"/>
    <property type="match status" value="1"/>
</dbReference>
<dbReference type="PROSITE" id="PS01124">
    <property type="entry name" value="HTH_ARAC_FAMILY_2"/>
    <property type="match status" value="1"/>
</dbReference>
<dbReference type="PANTHER" id="PTHR43280:SF28">
    <property type="entry name" value="HTH-TYPE TRANSCRIPTIONAL ACTIVATOR RHAS"/>
    <property type="match status" value="1"/>
</dbReference>
<name>A0AA96LFE8_9BACL</name>
<organism evidence="6 7">
    <name type="scientific">Paenibacillus aurantius</name>
    <dbReference type="NCBI Taxonomy" id="2918900"/>
    <lineage>
        <taxon>Bacteria</taxon>
        <taxon>Bacillati</taxon>
        <taxon>Bacillota</taxon>
        <taxon>Bacilli</taxon>
        <taxon>Bacillales</taxon>
        <taxon>Paenibacillaceae</taxon>
        <taxon>Paenibacillus</taxon>
    </lineage>
</organism>
<accession>A0AA96LFE8</accession>
<keyword evidence="4" id="KW-0812">Transmembrane</keyword>
<dbReference type="InterPro" id="IPR018060">
    <property type="entry name" value="HTH_AraC"/>
</dbReference>
<evidence type="ECO:0000256" key="4">
    <source>
        <dbReference type="SAM" id="Phobius"/>
    </source>
</evidence>
<protein>
    <submittedName>
        <fullName evidence="6">AraC family transcriptional regulator</fullName>
    </submittedName>
</protein>
<dbReference type="InterPro" id="IPR009057">
    <property type="entry name" value="Homeodomain-like_sf"/>
</dbReference>
<keyword evidence="7" id="KW-1185">Reference proteome</keyword>
<feature type="domain" description="HTH araC/xylS-type" evidence="5">
    <location>
        <begin position="674"/>
        <end position="771"/>
    </location>
</feature>
<dbReference type="KEGG" id="paun:MJA45_04060"/>
<dbReference type="InterPro" id="IPR018062">
    <property type="entry name" value="HTH_AraC-typ_CS"/>
</dbReference>
<evidence type="ECO:0000313" key="7">
    <source>
        <dbReference type="Proteomes" id="UP001305702"/>
    </source>
</evidence>
<dbReference type="Pfam" id="PF12833">
    <property type="entry name" value="HTH_18"/>
    <property type="match status" value="1"/>
</dbReference>
<dbReference type="Gene3D" id="1.10.10.60">
    <property type="entry name" value="Homeodomain-like"/>
    <property type="match status" value="2"/>
</dbReference>
<proteinExistence type="predicted"/>
<dbReference type="GO" id="GO:0043565">
    <property type="term" value="F:sequence-specific DNA binding"/>
    <property type="evidence" value="ECO:0007669"/>
    <property type="project" value="InterPro"/>
</dbReference>
<dbReference type="Proteomes" id="UP001305702">
    <property type="component" value="Chromosome"/>
</dbReference>
<evidence type="ECO:0000256" key="1">
    <source>
        <dbReference type="ARBA" id="ARBA00023015"/>
    </source>
</evidence>
<keyword evidence="2" id="KW-0238">DNA-binding</keyword>
<evidence type="ECO:0000256" key="2">
    <source>
        <dbReference type="ARBA" id="ARBA00023125"/>
    </source>
</evidence>